<comment type="caution">
    <text evidence="2">The sequence shown here is derived from an EMBL/GenBank/DDBJ whole genome shotgun (WGS) entry which is preliminary data.</text>
</comment>
<dbReference type="InterPro" id="IPR018829">
    <property type="entry name" value="DUF2433"/>
</dbReference>
<dbReference type="RefSeq" id="WP_058511753.1">
    <property type="nucleotide sequence ID" value="NZ_LNYY01000021.1"/>
</dbReference>
<feature type="domain" description="DUF2433" evidence="1">
    <location>
        <begin position="53"/>
        <end position="97"/>
    </location>
</feature>
<name>A0A0W0ZC53_9GAMM</name>
<gene>
    <name evidence="2" type="ORF">Lste_2885</name>
</gene>
<sequence length="99" mass="11612">MGAPFTCTWNQFTIRDMNESLNWFETDIEFIEEQYQQGKLTEEASLAYELIKRPLAVDDSWFKRMWNINLPDVQDGYALLIVKDGVFSLETYSSGIKLF</sequence>
<protein>
    <submittedName>
        <fullName evidence="2">Putative Metallophosphoesterase</fullName>
    </submittedName>
</protein>
<dbReference type="Proteomes" id="UP000054926">
    <property type="component" value="Unassembled WGS sequence"/>
</dbReference>
<dbReference type="Pfam" id="PF10360">
    <property type="entry name" value="DUF2433"/>
    <property type="match status" value="1"/>
</dbReference>
<keyword evidence="3" id="KW-1185">Reference proteome</keyword>
<accession>A0A0W0ZC53</accession>
<dbReference type="EMBL" id="LNYY01000021">
    <property type="protein sequence ID" value="KTD66679.1"/>
    <property type="molecule type" value="Genomic_DNA"/>
</dbReference>
<dbReference type="PATRIC" id="fig|947033.5.peg.3059"/>
<evidence type="ECO:0000313" key="2">
    <source>
        <dbReference type="EMBL" id="KTD66679.1"/>
    </source>
</evidence>
<evidence type="ECO:0000313" key="3">
    <source>
        <dbReference type="Proteomes" id="UP000054926"/>
    </source>
</evidence>
<organism evidence="2 3">
    <name type="scientific">Legionella steelei</name>
    <dbReference type="NCBI Taxonomy" id="947033"/>
    <lineage>
        <taxon>Bacteria</taxon>
        <taxon>Pseudomonadati</taxon>
        <taxon>Pseudomonadota</taxon>
        <taxon>Gammaproteobacteria</taxon>
        <taxon>Legionellales</taxon>
        <taxon>Legionellaceae</taxon>
        <taxon>Legionella</taxon>
    </lineage>
</organism>
<reference evidence="2 3" key="1">
    <citation type="submission" date="2015-11" db="EMBL/GenBank/DDBJ databases">
        <title>Genomic analysis of 38 Legionella species identifies large and diverse effector repertoires.</title>
        <authorList>
            <person name="Burstein D."/>
            <person name="Amaro F."/>
            <person name="Zusman T."/>
            <person name="Lifshitz Z."/>
            <person name="Cohen O."/>
            <person name="Gilbert J.A."/>
            <person name="Pupko T."/>
            <person name="Shuman H.A."/>
            <person name="Segal G."/>
        </authorList>
    </citation>
    <scope>NUCLEOTIDE SEQUENCE [LARGE SCALE GENOMIC DNA]</scope>
    <source>
        <strain evidence="2 3">IMVS3376</strain>
    </source>
</reference>
<dbReference type="STRING" id="947033.Lste_2885"/>
<evidence type="ECO:0000259" key="1">
    <source>
        <dbReference type="Pfam" id="PF10360"/>
    </source>
</evidence>
<proteinExistence type="predicted"/>
<dbReference type="AlphaFoldDB" id="A0A0W0ZC53"/>